<keyword evidence="2" id="KW-0238">DNA-binding</keyword>
<dbReference type="InterPro" id="IPR047057">
    <property type="entry name" value="MerR_fam"/>
</dbReference>
<evidence type="ECO:0000256" key="2">
    <source>
        <dbReference type="ARBA" id="ARBA00023125"/>
    </source>
</evidence>
<dbReference type="GO" id="GO:0003677">
    <property type="term" value="F:DNA binding"/>
    <property type="evidence" value="ECO:0007669"/>
    <property type="project" value="UniProtKB-KW"/>
</dbReference>
<dbReference type="PANTHER" id="PTHR30204">
    <property type="entry name" value="REDOX-CYCLING DRUG-SENSING TRANSCRIPTIONAL ACTIVATOR SOXR"/>
    <property type="match status" value="1"/>
</dbReference>
<feature type="coiled-coil region" evidence="4">
    <location>
        <begin position="74"/>
        <end position="118"/>
    </location>
</feature>
<keyword evidence="7" id="KW-1185">Reference proteome</keyword>
<reference evidence="6 7" key="1">
    <citation type="submission" date="2016-09" db="EMBL/GenBank/DDBJ databases">
        <title>Vagococcus teuberi sp. nov., isolated from the Malian artisanal sour milk fene.</title>
        <authorList>
            <person name="Wullschleger S."/>
            <person name="Seifert C."/>
            <person name="Baumgartner S."/>
            <person name="Lacroix C."/>
            <person name="Bonfoh B."/>
            <person name="Stevens M.J."/>
            <person name="Meile L."/>
        </authorList>
    </citation>
    <scope>NUCLEOTIDE SEQUENCE [LARGE SCALE GENOMIC DNA]</scope>
    <source>
        <strain evidence="6 7">DSM 21459</strain>
    </source>
</reference>
<dbReference type="STRING" id="519472.BHY08_08470"/>
<dbReference type="PROSITE" id="PS50937">
    <property type="entry name" value="HTH_MERR_2"/>
    <property type="match status" value="1"/>
</dbReference>
<dbReference type="AlphaFoldDB" id="A0A1J0A7F2"/>
<dbReference type="Proteomes" id="UP000191200">
    <property type="component" value="Chromosome"/>
</dbReference>
<dbReference type="RefSeq" id="WP_071457452.1">
    <property type="nucleotide sequence ID" value="NZ_CP017267.1"/>
</dbReference>
<dbReference type="KEGG" id="vte:BHY08_08470"/>
<dbReference type="Pfam" id="PF13411">
    <property type="entry name" value="MerR_1"/>
    <property type="match status" value="1"/>
</dbReference>
<dbReference type="SMART" id="SM00422">
    <property type="entry name" value="HTH_MERR"/>
    <property type="match status" value="1"/>
</dbReference>
<dbReference type="Gene3D" id="1.10.1660.10">
    <property type="match status" value="1"/>
</dbReference>
<keyword evidence="1" id="KW-0805">Transcription regulation</keyword>
<evidence type="ECO:0000259" key="5">
    <source>
        <dbReference type="PROSITE" id="PS50937"/>
    </source>
</evidence>
<evidence type="ECO:0000313" key="7">
    <source>
        <dbReference type="Proteomes" id="UP000191200"/>
    </source>
</evidence>
<name>A0A1J0A7F2_9ENTE</name>
<evidence type="ECO:0000313" key="6">
    <source>
        <dbReference type="EMBL" id="APB31847.1"/>
    </source>
</evidence>
<feature type="domain" description="HTH merR-type" evidence="5">
    <location>
        <begin position="1"/>
        <end position="67"/>
    </location>
</feature>
<proteinExistence type="predicted"/>
<dbReference type="PANTHER" id="PTHR30204:SF94">
    <property type="entry name" value="HEAVY METAL-DEPENDENT TRANSCRIPTIONAL REGULATOR HI_0293-RELATED"/>
    <property type="match status" value="1"/>
</dbReference>
<evidence type="ECO:0000256" key="3">
    <source>
        <dbReference type="ARBA" id="ARBA00023163"/>
    </source>
</evidence>
<evidence type="ECO:0000256" key="1">
    <source>
        <dbReference type="ARBA" id="ARBA00023015"/>
    </source>
</evidence>
<sequence>MYIGEFIQTFETTRETVRYYIEEGLLTPIKVNGNYFFTDLDISDFKNIRELRDMGLSIRVLKQIKKNKKDCGSKRQWEDNFQIINDELERVEKELEILAQQKKTLEAVSNQLQLVLDECSKKELENE</sequence>
<dbReference type="OrthoDB" id="9806513at2"/>
<dbReference type="SUPFAM" id="SSF46955">
    <property type="entry name" value="Putative DNA-binding domain"/>
    <property type="match status" value="1"/>
</dbReference>
<dbReference type="CDD" id="cd00592">
    <property type="entry name" value="HTH_MerR-like"/>
    <property type="match status" value="1"/>
</dbReference>
<evidence type="ECO:0000256" key="4">
    <source>
        <dbReference type="SAM" id="Coils"/>
    </source>
</evidence>
<keyword evidence="4" id="KW-0175">Coiled coil</keyword>
<dbReference type="GO" id="GO:0003700">
    <property type="term" value="F:DNA-binding transcription factor activity"/>
    <property type="evidence" value="ECO:0007669"/>
    <property type="project" value="InterPro"/>
</dbReference>
<keyword evidence="3" id="KW-0804">Transcription</keyword>
<accession>A0A1J0A7F2</accession>
<protein>
    <recommendedName>
        <fullName evidence="5">HTH merR-type domain-containing protein</fullName>
    </recommendedName>
</protein>
<dbReference type="InterPro" id="IPR000551">
    <property type="entry name" value="MerR-type_HTH_dom"/>
</dbReference>
<dbReference type="InterPro" id="IPR009061">
    <property type="entry name" value="DNA-bd_dom_put_sf"/>
</dbReference>
<gene>
    <name evidence="6" type="ORF">BHY08_08470</name>
</gene>
<organism evidence="6 7">
    <name type="scientific">Vagococcus teuberi</name>
    <dbReference type="NCBI Taxonomy" id="519472"/>
    <lineage>
        <taxon>Bacteria</taxon>
        <taxon>Bacillati</taxon>
        <taxon>Bacillota</taxon>
        <taxon>Bacilli</taxon>
        <taxon>Lactobacillales</taxon>
        <taxon>Enterococcaceae</taxon>
        <taxon>Vagococcus</taxon>
    </lineage>
</organism>
<dbReference type="EMBL" id="CP017267">
    <property type="protein sequence ID" value="APB31847.1"/>
    <property type="molecule type" value="Genomic_DNA"/>
</dbReference>